<dbReference type="Gene3D" id="3.90.550.10">
    <property type="entry name" value="Spore Coat Polysaccharide Biosynthesis Protein SpsA, Chain A"/>
    <property type="match status" value="1"/>
</dbReference>
<dbReference type="AlphaFoldDB" id="A0A383RBV3"/>
<dbReference type="EMBL" id="LS992241">
    <property type="protein sequence ID" value="SYX83786.1"/>
    <property type="molecule type" value="Genomic_DNA"/>
</dbReference>
<protein>
    <submittedName>
        <fullName evidence="2">Glycosyl transferase family 2</fullName>
    </submittedName>
</protein>
<reference evidence="3" key="1">
    <citation type="submission" date="2018-08" db="EMBL/GenBank/DDBJ databases">
        <authorList>
            <person name="Chevrot R."/>
        </authorList>
    </citation>
    <scope>NUCLEOTIDE SEQUENCE [LARGE SCALE GENOMIC DNA]</scope>
</reference>
<proteinExistence type="predicted"/>
<accession>A0A383RBV3</accession>
<gene>
    <name evidence="2" type="ORF">PBLR_12208</name>
</gene>
<evidence type="ECO:0000313" key="2">
    <source>
        <dbReference type="EMBL" id="SYX83786.1"/>
    </source>
</evidence>
<dbReference type="RefSeq" id="WP_138185801.1">
    <property type="nucleotide sequence ID" value="NZ_LS992241.1"/>
</dbReference>
<dbReference type="Pfam" id="PF00535">
    <property type="entry name" value="Glycos_transf_2"/>
    <property type="match status" value="1"/>
</dbReference>
<name>A0A383RBV3_PAEAL</name>
<dbReference type="CDD" id="cd00761">
    <property type="entry name" value="Glyco_tranf_GTA_type"/>
    <property type="match status" value="1"/>
</dbReference>
<dbReference type="InterPro" id="IPR029044">
    <property type="entry name" value="Nucleotide-diphossugar_trans"/>
</dbReference>
<dbReference type="GO" id="GO:0016740">
    <property type="term" value="F:transferase activity"/>
    <property type="evidence" value="ECO:0007669"/>
    <property type="project" value="UniProtKB-KW"/>
</dbReference>
<sequence length="286" mass="34166">MNHTPPTISRLFHELVPLQSQGDQNRKLSELLEIPEYSRKFVLELRNHYANVKKESVSIITCTRKPHFLRNVFKNYSNQVWKNKELIIILNSDEIDNNRWKRKAETYQNVHIYQLPEETSLGHCYNFAINNANFDYIATFDDDDYYAPHYLTDLMYAFQYSNANVVGKLAYFVYFEEIDTFALRNPMQDYKYLDAHSFLDGGKKIVKRDVYNQVQYRDVTNLEDVYFSQDCMSKGFTFFSADKYNLVYYRRANKDNHTWKEKDKAVLEWQCSVVPHNAQYKKYVTL</sequence>
<dbReference type="Proteomes" id="UP000304148">
    <property type="component" value="Chromosome"/>
</dbReference>
<organism evidence="2 3">
    <name type="scientific">Paenibacillus alvei</name>
    <name type="common">Bacillus alvei</name>
    <dbReference type="NCBI Taxonomy" id="44250"/>
    <lineage>
        <taxon>Bacteria</taxon>
        <taxon>Bacillati</taxon>
        <taxon>Bacillota</taxon>
        <taxon>Bacilli</taxon>
        <taxon>Bacillales</taxon>
        <taxon>Paenibacillaceae</taxon>
        <taxon>Paenibacillus</taxon>
    </lineage>
</organism>
<evidence type="ECO:0000259" key="1">
    <source>
        <dbReference type="Pfam" id="PF00535"/>
    </source>
</evidence>
<dbReference type="SUPFAM" id="SSF53448">
    <property type="entry name" value="Nucleotide-diphospho-sugar transferases"/>
    <property type="match status" value="1"/>
</dbReference>
<dbReference type="InterPro" id="IPR001173">
    <property type="entry name" value="Glyco_trans_2-like"/>
</dbReference>
<evidence type="ECO:0000313" key="3">
    <source>
        <dbReference type="Proteomes" id="UP000304148"/>
    </source>
</evidence>
<feature type="domain" description="Glycosyltransferase 2-like" evidence="1">
    <location>
        <begin position="56"/>
        <end position="180"/>
    </location>
</feature>
<keyword evidence="2" id="KW-0808">Transferase</keyword>